<protein>
    <recommendedName>
        <fullName evidence="3">Lipoyl-binding domain-containing protein</fullName>
    </recommendedName>
</protein>
<comment type="caution">
    <text evidence="1">The sequence shown here is derived from an EMBL/GenBank/DDBJ whole genome shotgun (WGS) entry which is preliminary data.</text>
</comment>
<keyword evidence="2" id="KW-1185">Reference proteome</keyword>
<sequence>MAADTTTHLICAPDFDGVATVRALQYPVGAQIAGDARLLTLVFDNGSDQHVHAPEAGVLNGYVVAVGDPVRAGELLALMDIEETPTGWLFPPAATPATADAEQATDPVDWLMVSVDAARLAARLGVDLSELSVPGRIDVADVEHFVREKLARSR</sequence>
<reference evidence="1 2" key="1">
    <citation type="submission" date="2021-01" db="EMBL/GenBank/DDBJ databases">
        <title>Draft Genome Sequence and Polyhydroxyalkanoate Biosynthetic Potential of Jeongeupia naejangsanensis Type Strain DSM 24253.</title>
        <authorList>
            <person name="Turrini P."/>
            <person name="Artuso I."/>
            <person name="Lugli G.A."/>
            <person name="Frangipani E."/>
            <person name="Ventura M."/>
            <person name="Visca P."/>
        </authorList>
    </citation>
    <scope>NUCLEOTIDE SEQUENCE [LARGE SCALE GENOMIC DNA]</scope>
    <source>
        <strain evidence="1 2">DSM 24253</strain>
    </source>
</reference>
<evidence type="ECO:0000313" key="2">
    <source>
        <dbReference type="Proteomes" id="UP000809431"/>
    </source>
</evidence>
<dbReference type="RefSeq" id="WP_203538818.1">
    <property type="nucleotide sequence ID" value="NZ_JAESND010000005.1"/>
</dbReference>
<dbReference type="InterPro" id="IPR011053">
    <property type="entry name" value="Single_hybrid_motif"/>
</dbReference>
<gene>
    <name evidence="1" type="ORF">JMJ54_12110</name>
</gene>
<evidence type="ECO:0000313" key="1">
    <source>
        <dbReference type="EMBL" id="MBM3116577.1"/>
    </source>
</evidence>
<accession>A0ABS2BLT9</accession>
<dbReference type="EMBL" id="JAESND010000005">
    <property type="protein sequence ID" value="MBM3116577.1"/>
    <property type="molecule type" value="Genomic_DNA"/>
</dbReference>
<proteinExistence type="predicted"/>
<dbReference type="Proteomes" id="UP000809431">
    <property type="component" value="Unassembled WGS sequence"/>
</dbReference>
<dbReference type="SUPFAM" id="SSF51230">
    <property type="entry name" value="Single hybrid motif"/>
    <property type="match status" value="1"/>
</dbReference>
<evidence type="ECO:0008006" key="3">
    <source>
        <dbReference type="Google" id="ProtNLM"/>
    </source>
</evidence>
<organism evidence="1 2">
    <name type="scientific">Jeongeupia naejangsanensis</name>
    <dbReference type="NCBI Taxonomy" id="613195"/>
    <lineage>
        <taxon>Bacteria</taxon>
        <taxon>Pseudomonadati</taxon>
        <taxon>Pseudomonadota</taxon>
        <taxon>Betaproteobacteria</taxon>
        <taxon>Neisseriales</taxon>
        <taxon>Chitinibacteraceae</taxon>
        <taxon>Jeongeupia</taxon>
    </lineage>
</organism>
<name>A0ABS2BLT9_9NEIS</name>